<feature type="compositionally biased region" description="Polar residues" evidence="1">
    <location>
        <begin position="186"/>
        <end position="195"/>
    </location>
</feature>
<evidence type="ECO:0000313" key="3">
    <source>
        <dbReference type="Proteomes" id="UP000296049"/>
    </source>
</evidence>
<protein>
    <submittedName>
        <fullName evidence="2">Uncharacterized protein</fullName>
    </submittedName>
</protein>
<evidence type="ECO:0000256" key="1">
    <source>
        <dbReference type="SAM" id="MobiDB-lite"/>
    </source>
</evidence>
<dbReference type="AlphaFoldDB" id="R0JAJ2"/>
<dbReference type="EMBL" id="KB745229">
    <property type="protein sequence ID" value="EOA93976.1"/>
    <property type="molecule type" value="Genomic_DNA"/>
</dbReference>
<evidence type="ECO:0000313" key="2">
    <source>
        <dbReference type="EMBL" id="EOA93976.1"/>
    </source>
</evidence>
<keyword evidence="3" id="KW-1185">Reference proteome</keyword>
<sequence>MGLHAQLEPPCCSLSISRNSQAVQAALAPSPSPLMSRAAEERLYILFCQAKRLKDSSKFTLLLTAPVTTILREKKSWNIENQWKFSNKINSYYPKMLSKFNSSIMEQAIFNILDLMDAETLQASNTEQANKTCNQQARNTGLTVSESEGLDSVIDMIDLHVVKSHHGFHSSGANPTTRGSLEPSRCQISQGGCENASSSDVAQVAEIQEAWAEIKERSERFDCSRIIPGERRRAQKTA</sequence>
<accession>R0JAJ2</accession>
<reference evidence="3" key="1">
    <citation type="journal article" date="2013" name="Nat. Genet.">
        <title>The duck genome and transcriptome provide insight into an avian influenza virus reservoir species.</title>
        <authorList>
            <person name="Huang Y."/>
            <person name="Li Y."/>
            <person name="Burt D.W."/>
            <person name="Chen H."/>
            <person name="Zhang Y."/>
            <person name="Qian W."/>
            <person name="Kim H."/>
            <person name="Gan S."/>
            <person name="Zhao Y."/>
            <person name="Li J."/>
            <person name="Yi K."/>
            <person name="Feng H."/>
            <person name="Zhu P."/>
            <person name="Li B."/>
            <person name="Liu Q."/>
            <person name="Fairley S."/>
            <person name="Magor K.E."/>
            <person name="Du Z."/>
            <person name="Hu X."/>
            <person name="Goodman L."/>
            <person name="Tafer H."/>
            <person name="Vignal A."/>
            <person name="Lee T."/>
            <person name="Kim K.W."/>
            <person name="Sheng Z."/>
            <person name="An Y."/>
            <person name="Searle S."/>
            <person name="Herrero J."/>
            <person name="Groenen M.A."/>
            <person name="Crooijmans R.P."/>
            <person name="Faraut T."/>
            <person name="Cai Q."/>
            <person name="Webster R.G."/>
            <person name="Aldridge J.R."/>
            <person name="Warren W.C."/>
            <person name="Bartschat S."/>
            <person name="Kehr S."/>
            <person name="Marz M."/>
            <person name="Stadler P.F."/>
            <person name="Smith J."/>
            <person name="Kraus R.H."/>
            <person name="Zhao Y."/>
            <person name="Ren L."/>
            <person name="Fei J."/>
            <person name="Morisson M."/>
            <person name="Kaiser P."/>
            <person name="Griffin D.K."/>
            <person name="Rao M."/>
            <person name="Pitel F."/>
            <person name="Wang J."/>
            <person name="Li N."/>
        </authorList>
    </citation>
    <scope>NUCLEOTIDE SEQUENCE [LARGE SCALE GENOMIC DNA]</scope>
</reference>
<feature type="region of interest" description="Disordered" evidence="1">
    <location>
        <begin position="167"/>
        <end position="195"/>
    </location>
</feature>
<dbReference type="Proteomes" id="UP000296049">
    <property type="component" value="Unassembled WGS sequence"/>
</dbReference>
<gene>
    <name evidence="2" type="ORF">Anapl_18894</name>
</gene>
<organism evidence="2 3">
    <name type="scientific">Anas platyrhynchos</name>
    <name type="common">Mallard</name>
    <name type="synonym">Anas boschas</name>
    <dbReference type="NCBI Taxonomy" id="8839"/>
    <lineage>
        <taxon>Eukaryota</taxon>
        <taxon>Metazoa</taxon>
        <taxon>Chordata</taxon>
        <taxon>Craniata</taxon>
        <taxon>Vertebrata</taxon>
        <taxon>Euteleostomi</taxon>
        <taxon>Archelosauria</taxon>
        <taxon>Archosauria</taxon>
        <taxon>Dinosauria</taxon>
        <taxon>Saurischia</taxon>
        <taxon>Theropoda</taxon>
        <taxon>Coelurosauria</taxon>
        <taxon>Aves</taxon>
        <taxon>Neognathae</taxon>
        <taxon>Galloanserae</taxon>
        <taxon>Anseriformes</taxon>
        <taxon>Anatidae</taxon>
        <taxon>Anatinae</taxon>
        <taxon>Anas</taxon>
    </lineage>
</organism>
<name>R0JAJ2_ANAPL</name>
<proteinExistence type="predicted"/>